<evidence type="ECO:0000259" key="2">
    <source>
        <dbReference type="PROSITE" id="PS50943"/>
    </source>
</evidence>
<sequence length="436" mass="50732">MNMEILSLGEKIKRRRKELNMTLKDLAGDRITPGQISLVESGKSNPSMDLLEYLSEALDVSIEYLMETEETQAEKVCYYFENIAEAHILNNDLSLGEEYTEKALYYAEKYNLEYKKAKNFYLRGLIYMRAKNPTLAQQALLAANVVFIKNNKYEEIIKSFVNLGKITLELKAYHSSYSYFQQAEKVYNDNNIGDDFLLGEIYYYMSYTNLKLENLDKSINYSFLAKEKFKQLDNEKEYGRILIMMAEQYSKSGNITESVKYSQKALGIFKKMDDKFYMAQIENNLGKLFSEFENIEESFIHLNKAKELRLIMKDDKLIETLINICENYIKIRDIDGSNRALENILKNIKDDDKESLIKYYILKYKIHMLEGELNKAENTLVQTLSFVKNVDYLKDAAEISIMLGKFYIDIGKEKDAATYLNEGVTLFKKIGVLKEG</sequence>
<accession>A0A4Q0VBV5</accession>
<dbReference type="PANTHER" id="PTHR46797">
    <property type="entry name" value="HTH-TYPE TRANSCRIPTIONAL REGULATOR"/>
    <property type="match status" value="1"/>
</dbReference>
<protein>
    <submittedName>
        <fullName evidence="3">Transcriptional regulator</fullName>
    </submittedName>
</protein>
<dbReference type="PROSITE" id="PS50943">
    <property type="entry name" value="HTH_CROC1"/>
    <property type="match status" value="1"/>
</dbReference>
<dbReference type="Pfam" id="PF01381">
    <property type="entry name" value="HTH_3"/>
    <property type="match status" value="1"/>
</dbReference>
<dbReference type="SUPFAM" id="SSF48452">
    <property type="entry name" value="TPR-like"/>
    <property type="match status" value="2"/>
</dbReference>
<dbReference type="SMART" id="SM00028">
    <property type="entry name" value="TPR"/>
    <property type="match status" value="5"/>
</dbReference>
<dbReference type="Gene3D" id="1.25.40.10">
    <property type="entry name" value="Tetratricopeptide repeat domain"/>
    <property type="match status" value="1"/>
</dbReference>
<evidence type="ECO:0000313" key="4">
    <source>
        <dbReference type="Proteomes" id="UP000290921"/>
    </source>
</evidence>
<dbReference type="Proteomes" id="UP000290921">
    <property type="component" value="Unassembled WGS sequence"/>
</dbReference>
<dbReference type="SMART" id="SM00530">
    <property type="entry name" value="HTH_XRE"/>
    <property type="match status" value="1"/>
</dbReference>
<dbReference type="InterPro" id="IPR050807">
    <property type="entry name" value="TransReg_Diox_bact_type"/>
</dbReference>
<gene>
    <name evidence="3" type="ORF">DP130_11855</name>
</gene>
<dbReference type="InterPro" id="IPR019734">
    <property type="entry name" value="TPR_rpt"/>
</dbReference>
<dbReference type="PANTHER" id="PTHR46797:SF1">
    <property type="entry name" value="METHYLPHOSPHONATE SYNTHASE"/>
    <property type="match status" value="1"/>
</dbReference>
<dbReference type="InterPro" id="IPR001387">
    <property type="entry name" value="Cro/C1-type_HTH"/>
</dbReference>
<keyword evidence="1" id="KW-0238">DNA-binding</keyword>
<evidence type="ECO:0000256" key="1">
    <source>
        <dbReference type="ARBA" id="ARBA00023125"/>
    </source>
</evidence>
<dbReference type="GO" id="GO:0003677">
    <property type="term" value="F:DNA binding"/>
    <property type="evidence" value="ECO:0007669"/>
    <property type="project" value="UniProtKB-KW"/>
</dbReference>
<dbReference type="Gene3D" id="1.10.260.40">
    <property type="entry name" value="lambda repressor-like DNA-binding domains"/>
    <property type="match status" value="1"/>
</dbReference>
<organism evidence="3 4">
    <name type="scientific">Clostridium tetani</name>
    <dbReference type="NCBI Taxonomy" id="1513"/>
    <lineage>
        <taxon>Bacteria</taxon>
        <taxon>Bacillati</taxon>
        <taxon>Bacillota</taxon>
        <taxon>Clostridia</taxon>
        <taxon>Eubacteriales</taxon>
        <taxon>Clostridiaceae</taxon>
        <taxon>Clostridium</taxon>
    </lineage>
</organism>
<dbReference type="CDD" id="cd00093">
    <property type="entry name" value="HTH_XRE"/>
    <property type="match status" value="1"/>
</dbReference>
<comment type="caution">
    <text evidence="3">The sequence shown here is derived from an EMBL/GenBank/DDBJ whole genome shotgun (WGS) entry which is preliminary data.</text>
</comment>
<dbReference type="InterPro" id="IPR010982">
    <property type="entry name" value="Lambda_DNA-bd_dom_sf"/>
</dbReference>
<dbReference type="EMBL" id="QMAP01000012">
    <property type="protein sequence ID" value="RXI45739.1"/>
    <property type="molecule type" value="Genomic_DNA"/>
</dbReference>
<name>A0A4Q0VBV5_CLOTA</name>
<reference evidence="3 4" key="1">
    <citation type="submission" date="2018-06" db="EMBL/GenBank/DDBJ databases">
        <title>Genome conservation of Clostridium tetani.</title>
        <authorList>
            <person name="Bruggemann H."/>
            <person name="Popoff M.R."/>
        </authorList>
    </citation>
    <scope>NUCLEOTIDE SEQUENCE [LARGE SCALE GENOMIC DNA]</scope>
    <source>
        <strain evidence="3 4">2017.061</strain>
    </source>
</reference>
<dbReference type="InterPro" id="IPR011990">
    <property type="entry name" value="TPR-like_helical_dom_sf"/>
</dbReference>
<dbReference type="GO" id="GO:0003700">
    <property type="term" value="F:DNA-binding transcription factor activity"/>
    <property type="evidence" value="ECO:0007669"/>
    <property type="project" value="TreeGrafter"/>
</dbReference>
<evidence type="ECO:0000313" key="3">
    <source>
        <dbReference type="EMBL" id="RXI45739.1"/>
    </source>
</evidence>
<dbReference type="SUPFAM" id="SSF47413">
    <property type="entry name" value="lambda repressor-like DNA-binding domains"/>
    <property type="match status" value="1"/>
</dbReference>
<dbReference type="AlphaFoldDB" id="A0A4Q0VBV5"/>
<dbReference type="GO" id="GO:0005829">
    <property type="term" value="C:cytosol"/>
    <property type="evidence" value="ECO:0007669"/>
    <property type="project" value="TreeGrafter"/>
</dbReference>
<feature type="domain" description="HTH cro/C1-type" evidence="2">
    <location>
        <begin position="12"/>
        <end position="65"/>
    </location>
</feature>
<proteinExistence type="predicted"/>